<comment type="caution">
    <text evidence="1">The sequence shown here is derived from an EMBL/GenBank/DDBJ whole genome shotgun (WGS) entry which is preliminary data.</text>
</comment>
<sequence>MINKQTMEECQKALLSIRKISYQESNNNAQGRVTGSFFRECRTTITRV</sequence>
<keyword evidence="2" id="KW-1185">Reference proteome</keyword>
<organism evidence="1 2">
    <name type="scientific">Algoriphagus yeomjeoni</name>
    <dbReference type="NCBI Taxonomy" id="291403"/>
    <lineage>
        <taxon>Bacteria</taxon>
        <taxon>Pseudomonadati</taxon>
        <taxon>Bacteroidota</taxon>
        <taxon>Cytophagia</taxon>
        <taxon>Cytophagales</taxon>
        <taxon>Cyclobacteriaceae</taxon>
        <taxon>Algoriphagus</taxon>
    </lineage>
</organism>
<protein>
    <submittedName>
        <fullName evidence="1">Uncharacterized protein</fullName>
    </submittedName>
</protein>
<dbReference type="AlphaFoldDB" id="A0A327P5Q4"/>
<dbReference type="OrthoDB" id="828222at2"/>
<gene>
    <name evidence="1" type="ORF">LV83_03273</name>
</gene>
<dbReference type="RefSeq" id="WP_158530603.1">
    <property type="nucleotide sequence ID" value="NZ_CP187512.1"/>
</dbReference>
<dbReference type="EMBL" id="QLLK01000010">
    <property type="protein sequence ID" value="RAI86717.1"/>
    <property type="molecule type" value="Genomic_DNA"/>
</dbReference>
<evidence type="ECO:0000313" key="1">
    <source>
        <dbReference type="EMBL" id="RAI86717.1"/>
    </source>
</evidence>
<evidence type="ECO:0000313" key="2">
    <source>
        <dbReference type="Proteomes" id="UP000249610"/>
    </source>
</evidence>
<dbReference type="Proteomes" id="UP000249610">
    <property type="component" value="Unassembled WGS sequence"/>
</dbReference>
<accession>A0A327P5Q4</accession>
<name>A0A327P5Q4_9BACT</name>
<reference evidence="1 2" key="1">
    <citation type="submission" date="2018-06" db="EMBL/GenBank/DDBJ databases">
        <title>Genomic Encyclopedia of Archaeal and Bacterial Type Strains, Phase II (KMG-II): from individual species to whole genera.</title>
        <authorList>
            <person name="Goeker M."/>
        </authorList>
    </citation>
    <scope>NUCLEOTIDE SEQUENCE [LARGE SCALE GENOMIC DNA]</scope>
    <source>
        <strain evidence="1 2">DSM 23446</strain>
    </source>
</reference>
<proteinExistence type="predicted"/>